<dbReference type="GO" id="GO:0016747">
    <property type="term" value="F:acyltransferase activity, transferring groups other than amino-acyl groups"/>
    <property type="evidence" value="ECO:0007669"/>
    <property type="project" value="InterPro"/>
</dbReference>
<dbReference type="InterPro" id="IPR016181">
    <property type="entry name" value="Acyl_CoA_acyltransferase"/>
</dbReference>
<keyword evidence="2" id="KW-0808">Transferase</keyword>
<dbReference type="InterPro" id="IPR000182">
    <property type="entry name" value="GNAT_dom"/>
</dbReference>
<dbReference type="Gene3D" id="3.40.630.30">
    <property type="match status" value="1"/>
</dbReference>
<evidence type="ECO:0000313" key="3">
    <source>
        <dbReference type="Proteomes" id="UP000465302"/>
    </source>
</evidence>
<reference evidence="2 3" key="1">
    <citation type="journal article" date="2019" name="Emerg. Microbes Infect.">
        <title>Comprehensive subspecies identification of 175 nontuberculous mycobacteria species based on 7547 genomic profiles.</title>
        <authorList>
            <person name="Matsumoto Y."/>
            <person name="Kinjo T."/>
            <person name="Motooka D."/>
            <person name="Nabeya D."/>
            <person name="Jung N."/>
            <person name="Uechi K."/>
            <person name="Horii T."/>
            <person name="Iida T."/>
            <person name="Fujita J."/>
            <person name="Nakamura S."/>
        </authorList>
    </citation>
    <scope>NUCLEOTIDE SEQUENCE [LARGE SCALE GENOMIC DNA]</scope>
    <source>
        <strain evidence="2 3">JCM 6377</strain>
    </source>
</reference>
<gene>
    <name evidence="2" type="ORF">MAGR_23360</name>
</gene>
<proteinExistence type="predicted"/>
<dbReference type="RefSeq" id="WP_165789306.1">
    <property type="nucleotide sequence ID" value="NZ_BLKS01000001.1"/>
</dbReference>
<dbReference type="Pfam" id="PF00583">
    <property type="entry name" value="Acetyltransf_1"/>
    <property type="match status" value="1"/>
</dbReference>
<feature type="domain" description="N-acetyltransferase" evidence="1">
    <location>
        <begin position="4"/>
        <end position="201"/>
    </location>
</feature>
<dbReference type="SUPFAM" id="SSF55729">
    <property type="entry name" value="Acyl-CoA N-acyltransferases (Nat)"/>
    <property type="match status" value="1"/>
</dbReference>
<dbReference type="PROSITE" id="PS51186">
    <property type="entry name" value="GNAT"/>
    <property type="match status" value="1"/>
</dbReference>
<organism evidence="2 3">
    <name type="scientific">Mycolicibacterium agri</name>
    <name type="common">Mycobacterium agri</name>
    <dbReference type="NCBI Taxonomy" id="36811"/>
    <lineage>
        <taxon>Bacteria</taxon>
        <taxon>Bacillati</taxon>
        <taxon>Actinomycetota</taxon>
        <taxon>Actinomycetes</taxon>
        <taxon>Mycobacteriales</taxon>
        <taxon>Mycobacteriaceae</taxon>
        <taxon>Mycolicibacterium</taxon>
    </lineage>
</organism>
<evidence type="ECO:0000259" key="1">
    <source>
        <dbReference type="PROSITE" id="PS51186"/>
    </source>
</evidence>
<name>A0A7I9VZM1_MYCAG</name>
<comment type="caution">
    <text evidence="2">The sequence shown here is derived from an EMBL/GenBank/DDBJ whole genome shotgun (WGS) entry which is preliminary data.</text>
</comment>
<dbReference type="Proteomes" id="UP000465302">
    <property type="component" value="Unassembled WGS sequence"/>
</dbReference>
<dbReference type="InterPro" id="IPR052523">
    <property type="entry name" value="Trichothecene_AcTrans"/>
</dbReference>
<dbReference type="PANTHER" id="PTHR42791">
    <property type="entry name" value="GNAT FAMILY ACETYLTRANSFERASE"/>
    <property type="match status" value="1"/>
</dbReference>
<accession>A0A7I9VZM1</accession>
<sequence>MADIETRPIKKADVGPLAKVLARAFYDDPVMRYMVPDDKLRARALPPMFAAMTRHHFYSRGGSEVATRDGTIGAATLWDPPGQRRSSRWEELRMMPTMVFYLRSCAERYQVLNRAMEEAHPHEPHWYLMVIGSDPTVRGAGFGQALMRSRLDRCDGERVPAYLEATKEELLPYYMRFGFEQIGEIALPDGPKMWPMWRVAR</sequence>
<protein>
    <submittedName>
        <fullName evidence="2">GCN5-like N-acetyltransferase</fullName>
    </submittedName>
</protein>
<dbReference type="PANTHER" id="PTHR42791:SF1">
    <property type="entry name" value="N-ACETYLTRANSFERASE DOMAIN-CONTAINING PROTEIN"/>
    <property type="match status" value="1"/>
</dbReference>
<evidence type="ECO:0000313" key="2">
    <source>
        <dbReference type="EMBL" id="GFG50895.1"/>
    </source>
</evidence>
<dbReference type="AlphaFoldDB" id="A0A7I9VZM1"/>
<dbReference type="EMBL" id="BLKS01000001">
    <property type="protein sequence ID" value="GFG50895.1"/>
    <property type="molecule type" value="Genomic_DNA"/>
</dbReference>